<sequence length="112" mass="13255">MTKKYIMFLEDILKCIDKIEEYTKGMDFEKFRNNQLVIDAVIRNLEVIGEASKYVPDEIRESYPSVPWKSMIGLRNILIHEYFGIDEEIVWEIVSSDLKKIKPVIEEIIRNS</sequence>
<keyword evidence="2" id="KW-1277">Toxin-antitoxin system</keyword>
<dbReference type="Pfam" id="PF01934">
    <property type="entry name" value="HepT-like"/>
    <property type="match status" value="1"/>
</dbReference>
<keyword evidence="1" id="KW-0597">Phosphoprotein</keyword>
<protein>
    <submittedName>
        <fullName evidence="7">Uncharacterized protein with HEPN domain</fullName>
    </submittedName>
</protein>
<evidence type="ECO:0000256" key="3">
    <source>
        <dbReference type="ARBA" id="ARBA00022722"/>
    </source>
</evidence>
<keyword evidence="8" id="KW-1185">Reference proteome</keyword>
<evidence type="ECO:0000256" key="4">
    <source>
        <dbReference type="ARBA" id="ARBA00022741"/>
    </source>
</evidence>
<keyword evidence="3" id="KW-0540">Nuclease</keyword>
<dbReference type="InterPro" id="IPR037038">
    <property type="entry name" value="HepT-like_sf"/>
</dbReference>
<dbReference type="Proteomes" id="UP001232445">
    <property type="component" value="Unassembled WGS sequence"/>
</dbReference>
<comment type="similarity">
    <text evidence="6">Belongs to the HepT RNase toxin family.</text>
</comment>
<keyword evidence="5" id="KW-0378">Hydrolase</keyword>
<dbReference type="PANTHER" id="PTHR34139">
    <property type="entry name" value="UPF0331 PROTEIN MJ0127"/>
    <property type="match status" value="1"/>
</dbReference>
<organism evidence="7 8">
    <name type="scientific">Caldalkalibacillus uzonensis</name>
    <dbReference type="NCBI Taxonomy" id="353224"/>
    <lineage>
        <taxon>Bacteria</taxon>
        <taxon>Bacillati</taxon>
        <taxon>Bacillota</taxon>
        <taxon>Bacilli</taxon>
        <taxon>Bacillales</taxon>
        <taxon>Bacillaceae</taxon>
        <taxon>Caldalkalibacillus</taxon>
    </lineage>
</organism>
<evidence type="ECO:0000256" key="2">
    <source>
        <dbReference type="ARBA" id="ARBA00022649"/>
    </source>
</evidence>
<dbReference type="PANTHER" id="PTHR34139:SF1">
    <property type="entry name" value="RNASE MJ1380-RELATED"/>
    <property type="match status" value="1"/>
</dbReference>
<keyword evidence="4" id="KW-0547">Nucleotide-binding</keyword>
<comment type="caution">
    <text evidence="7">The sequence shown here is derived from an EMBL/GenBank/DDBJ whole genome shotgun (WGS) entry which is preliminary data.</text>
</comment>
<name>A0ABU0CQH0_9BACI</name>
<evidence type="ECO:0000256" key="6">
    <source>
        <dbReference type="ARBA" id="ARBA00024207"/>
    </source>
</evidence>
<accession>A0ABU0CQH0</accession>
<evidence type="ECO:0000313" key="7">
    <source>
        <dbReference type="EMBL" id="MDQ0338146.1"/>
    </source>
</evidence>
<dbReference type="Gene3D" id="1.20.120.580">
    <property type="entry name" value="bsu32300-like"/>
    <property type="match status" value="1"/>
</dbReference>
<dbReference type="InterPro" id="IPR008201">
    <property type="entry name" value="HepT-like"/>
</dbReference>
<gene>
    <name evidence="7" type="ORF">J2S00_000930</name>
</gene>
<evidence type="ECO:0000256" key="5">
    <source>
        <dbReference type="ARBA" id="ARBA00022801"/>
    </source>
</evidence>
<evidence type="ECO:0000313" key="8">
    <source>
        <dbReference type="Proteomes" id="UP001232445"/>
    </source>
</evidence>
<evidence type="ECO:0000256" key="1">
    <source>
        <dbReference type="ARBA" id="ARBA00022553"/>
    </source>
</evidence>
<dbReference type="InterPro" id="IPR051813">
    <property type="entry name" value="HepT_RNase_toxin"/>
</dbReference>
<dbReference type="RefSeq" id="WP_007502043.1">
    <property type="nucleotide sequence ID" value="NZ_JAUSUQ010000003.1"/>
</dbReference>
<reference evidence="7 8" key="1">
    <citation type="submission" date="2023-07" db="EMBL/GenBank/DDBJ databases">
        <title>Genomic Encyclopedia of Type Strains, Phase IV (KMG-IV): sequencing the most valuable type-strain genomes for metagenomic binning, comparative biology and taxonomic classification.</title>
        <authorList>
            <person name="Goeker M."/>
        </authorList>
    </citation>
    <scope>NUCLEOTIDE SEQUENCE [LARGE SCALE GENOMIC DNA]</scope>
    <source>
        <strain evidence="7 8">DSM 17740</strain>
    </source>
</reference>
<proteinExistence type="inferred from homology"/>
<dbReference type="EMBL" id="JAUSUQ010000003">
    <property type="protein sequence ID" value="MDQ0338146.1"/>
    <property type="molecule type" value="Genomic_DNA"/>
</dbReference>